<protein>
    <submittedName>
        <fullName evidence="2">Uncharacterized protein</fullName>
    </submittedName>
</protein>
<evidence type="ECO:0000256" key="1">
    <source>
        <dbReference type="SAM" id="Phobius"/>
    </source>
</evidence>
<gene>
    <name evidence="2" type="ORF">DAT39_018142</name>
</gene>
<keyword evidence="1" id="KW-1133">Transmembrane helix</keyword>
<dbReference type="PANTHER" id="PTHR33802">
    <property type="entry name" value="SI:CH211-161H7.5-RELATED"/>
    <property type="match status" value="1"/>
</dbReference>
<keyword evidence="1" id="KW-0812">Transmembrane</keyword>
<dbReference type="OrthoDB" id="5586934at2759"/>
<feature type="transmembrane region" description="Helical" evidence="1">
    <location>
        <begin position="97"/>
        <end position="116"/>
    </location>
</feature>
<dbReference type="Proteomes" id="UP000727407">
    <property type="component" value="Unassembled WGS sequence"/>
</dbReference>
<feature type="transmembrane region" description="Helical" evidence="1">
    <location>
        <begin position="131"/>
        <end position="151"/>
    </location>
</feature>
<proteinExistence type="predicted"/>
<comment type="caution">
    <text evidence="2">The sequence shown here is derived from an EMBL/GenBank/DDBJ whole genome shotgun (WGS) entry which is preliminary data.</text>
</comment>
<evidence type="ECO:0000313" key="3">
    <source>
        <dbReference type="Proteomes" id="UP000727407"/>
    </source>
</evidence>
<feature type="transmembrane region" description="Helical" evidence="1">
    <location>
        <begin position="163"/>
        <end position="186"/>
    </location>
</feature>
<keyword evidence="1" id="KW-0472">Membrane</keyword>
<feature type="transmembrane region" description="Helical" evidence="1">
    <location>
        <begin position="55"/>
        <end position="76"/>
    </location>
</feature>
<reference evidence="2" key="1">
    <citation type="submission" date="2020-07" db="EMBL/GenBank/DDBJ databases">
        <title>Clarias magur genome sequencing, assembly and annotation.</title>
        <authorList>
            <person name="Kushwaha B."/>
            <person name="Kumar R."/>
            <person name="Das P."/>
            <person name="Joshi C.G."/>
            <person name="Kumar D."/>
            <person name="Nagpure N.S."/>
            <person name="Pandey M."/>
            <person name="Agarwal S."/>
            <person name="Srivastava S."/>
            <person name="Singh M."/>
            <person name="Sahoo L."/>
            <person name="Jayasankar P."/>
            <person name="Meher P.K."/>
            <person name="Koringa P.G."/>
            <person name="Iquebal M.A."/>
            <person name="Das S.P."/>
            <person name="Bit A."/>
            <person name="Patnaik S."/>
            <person name="Patel N."/>
            <person name="Shah T.M."/>
            <person name="Hinsu A."/>
            <person name="Jena J.K."/>
        </authorList>
    </citation>
    <scope>NUCLEOTIDE SEQUENCE</scope>
    <source>
        <strain evidence="2">CIFAMagur01</strain>
        <tissue evidence="2">Testis</tissue>
    </source>
</reference>
<dbReference type="AlphaFoldDB" id="A0A8J4X417"/>
<evidence type="ECO:0000313" key="2">
    <source>
        <dbReference type="EMBL" id="KAF5892143.1"/>
    </source>
</evidence>
<dbReference type="EMBL" id="QNUK01000523">
    <property type="protein sequence ID" value="KAF5892143.1"/>
    <property type="molecule type" value="Genomic_DNA"/>
</dbReference>
<accession>A0A8J4X417</accession>
<keyword evidence="3" id="KW-1185">Reference proteome</keyword>
<dbReference type="PANTHER" id="PTHR33802:SF4">
    <property type="entry name" value="SI:DKEY-29D8.3"/>
    <property type="match status" value="1"/>
</dbReference>
<organism evidence="2 3">
    <name type="scientific">Clarias magur</name>
    <name type="common">Asian catfish</name>
    <name type="synonym">Macropteronotus magur</name>
    <dbReference type="NCBI Taxonomy" id="1594786"/>
    <lineage>
        <taxon>Eukaryota</taxon>
        <taxon>Metazoa</taxon>
        <taxon>Chordata</taxon>
        <taxon>Craniata</taxon>
        <taxon>Vertebrata</taxon>
        <taxon>Euteleostomi</taxon>
        <taxon>Actinopterygii</taxon>
        <taxon>Neopterygii</taxon>
        <taxon>Teleostei</taxon>
        <taxon>Ostariophysi</taxon>
        <taxon>Siluriformes</taxon>
        <taxon>Clariidae</taxon>
        <taxon>Clarias</taxon>
    </lineage>
</organism>
<sequence length="211" mass="23720">MEEQNIGRVLVLLLALLVYITALVINGLAGAGKGPFLHSTGNVSALYETEITPAGWTFSIWGIIYSWLLLMHIYFLSCICRRTTTGWMYCSPALPPYGFFISWMINMLLNIIWLLLWDRKFAVENFVIEKHVRYVLTVYPVVIVALSGILSKHYDAAAPGRNAVFSAVLLALACVFFAVRLALVIWRHRARPLSRDENVEGLMSPAPTTEN</sequence>
<name>A0A8J4X417_CLAMG</name>